<protein>
    <submittedName>
        <fullName evidence="2">Phospholipid-binding protein MlaC</fullName>
    </submittedName>
</protein>
<keyword evidence="1" id="KW-0732">Signal</keyword>
<evidence type="ECO:0000313" key="2">
    <source>
        <dbReference type="EMBL" id="MFC3051267.1"/>
    </source>
</evidence>
<evidence type="ECO:0000256" key="1">
    <source>
        <dbReference type="SAM" id="SignalP"/>
    </source>
</evidence>
<dbReference type="Proteomes" id="UP001595444">
    <property type="component" value="Unassembled WGS sequence"/>
</dbReference>
<dbReference type="RefSeq" id="WP_194211755.1">
    <property type="nucleotide sequence ID" value="NZ_CP061205.1"/>
</dbReference>
<sequence length="200" mass="22803">MKKILTILLLAFWTAVPASAQDQAVDDPRGAMDFIRQIADETVNVWSDSKLTEDERKASFRHIFEEATDIDLLARGMLGRHYRTITTEQRTRYMAAMRDFIVAEFDKRMQQVGFKTLDITGTKAASGKNGHIFVRTEVKREEGQPILADWRVRKSAGKFQVVNLEFEGINLMITNRDVFSSKISEVGIEGLISWLKEQSS</sequence>
<accession>A0ABV7D3S2</accession>
<feature type="signal peptide" evidence="1">
    <location>
        <begin position="1"/>
        <end position="20"/>
    </location>
</feature>
<gene>
    <name evidence="2" type="ORF">ACFOKA_05045</name>
</gene>
<proteinExistence type="predicted"/>
<feature type="chain" id="PRO_5047420352" evidence="1">
    <location>
        <begin position="21"/>
        <end position="200"/>
    </location>
</feature>
<dbReference type="PANTHER" id="PTHR36573">
    <property type="entry name" value="INTERMEMBRANE PHOSPHOLIPID TRANSPORT SYSTEM BINDING PROTEIN MLAC"/>
    <property type="match status" value="1"/>
</dbReference>
<dbReference type="Pfam" id="PF05494">
    <property type="entry name" value="MlaC"/>
    <property type="match status" value="1"/>
</dbReference>
<comment type="caution">
    <text evidence="2">The sequence shown here is derived from an EMBL/GenBank/DDBJ whole genome shotgun (WGS) entry which is preliminary data.</text>
</comment>
<name>A0ABV7D3S2_9PROT</name>
<dbReference type="InterPro" id="IPR042245">
    <property type="entry name" value="Tgt2/MlaC_sf"/>
</dbReference>
<evidence type="ECO:0000313" key="3">
    <source>
        <dbReference type="Proteomes" id="UP001595444"/>
    </source>
</evidence>
<keyword evidence="3" id="KW-1185">Reference proteome</keyword>
<dbReference type="EMBL" id="JBHRSL010000002">
    <property type="protein sequence ID" value="MFC3051267.1"/>
    <property type="molecule type" value="Genomic_DNA"/>
</dbReference>
<reference evidence="3" key="1">
    <citation type="journal article" date="2019" name="Int. J. Syst. Evol. Microbiol.">
        <title>The Global Catalogue of Microorganisms (GCM) 10K type strain sequencing project: providing services to taxonomists for standard genome sequencing and annotation.</title>
        <authorList>
            <consortium name="The Broad Institute Genomics Platform"/>
            <consortium name="The Broad Institute Genome Sequencing Center for Infectious Disease"/>
            <person name="Wu L."/>
            <person name="Ma J."/>
        </authorList>
    </citation>
    <scope>NUCLEOTIDE SEQUENCE [LARGE SCALE GENOMIC DNA]</scope>
    <source>
        <strain evidence="3">KCTC 62164</strain>
    </source>
</reference>
<dbReference type="InterPro" id="IPR008869">
    <property type="entry name" value="MlaC/ttg2D"/>
</dbReference>
<dbReference type="Gene3D" id="3.10.450.710">
    <property type="entry name" value="Tgt2/MlaC"/>
    <property type="match status" value="1"/>
</dbReference>
<organism evidence="2 3">
    <name type="scientific">Kordiimonas pumila</name>
    <dbReference type="NCBI Taxonomy" id="2161677"/>
    <lineage>
        <taxon>Bacteria</taxon>
        <taxon>Pseudomonadati</taxon>
        <taxon>Pseudomonadota</taxon>
        <taxon>Alphaproteobacteria</taxon>
        <taxon>Kordiimonadales</taxon>
        <taxon>Kordiimonadaceae</taxon>
        <taxon>Kordiimonas</taxon>
    </lineage>
</organism>
<dbReference type="PANTHER" id="PTHR36573:SF1">
    <property type="entry name" value="INTERMEMBRANE PHOSPHOLIPID TRANSPORT SYSTEM BINDING PROTEIN MLAC"/>
    <property type="match status" value="1"/>
</dbReference>